<accession>A0ABZ1LVL0</accession>
<evidence type="ECO:0000313" key="2">
    <source>
        <dbReference type="Proteomes" id="UP001622731"/>
    </source>
</evidence>
<evidence type="ECO:0000313" key="1">
    <source>
        <dbReference type="EMBL" id="WTR92825.1"/>
    </source>
</evidence>
<gene>
    <name evidence="1" type="ORF">OHB34_01405</name>
</gene>
<reference evidence="1 2" key="1">
    <citation type="submission" date="2022-10" db="EMBL/GenBank/DDBJ databases">
        <title>The complete genomes of actinobacterial strains from the NBC collection.</title>
        <authorList>
            <person name="Joergensen T.S."/>
            <person name="Alvarez Arevalo M."/>
            <person name="Sterndorff E.B."/>
            <person name="Faurdal D."/>
            <person name="Vuksanovic O."/>
            <person name="Mourched A.-S."/>
            <person name="Charusanti P."/>
            <person name="Shaw S."/>
            <person name="Blin K."/>
            <person name="Weber T."/>
        </authorList>
    </citation>
    <scope>NUCLEOTIDE SEQUENCE [LARGE SCALE GENOMIC DNA]</scope>
    <source>
        <strain evidence="1 2">NBC_00116</strain>
    </source>
</reference>
<sequence length="67" mass="6724">MTTAEVPSAVRAFVDAIDRGDSEAFTAAFTGKPASTTGARSSAVGTGTGSMTFRLRDGLLAALSTTP</sequence>
<proteinExistence type="predicted"/>
<protein>
    <recommendedName>
        <fullName evidence="3">Nuclear transport factor 2 family protein</fullName>
    </recommendedName>
</protein>
<evidence type="ECO:0008006" key="3">
    <source>
        <dbReference type="Google" id="ProtNLM"/>
    </source>
</evidence>
<keyword evidence="2" id="KW-1185">Reference proteome</keyword>
<organism evidence="1 2">
    <name type="scientific">Streptomyces anthocyanicus</name>
    <dbReference type="NCBI Taxonomy" id="68174"/>
    <lineage>
        <taxon>Bacteria</taxon>
        <taxon>Bacillati</taxon>
        <taxon>Actinomycetota</taxon>
        <taxon>Actinomycetes</taxon>
        <taxon>Kitasatosporales</taxon>
        <taxon>Streptomycetaceae</taxon>
        <taxon>Streptomyces</taxon>
        <taxon>Streptomyces violaceoruber group</taxon>
    </lineage>
</organism>
<dbReference type="EMBL" id="CP108200">
    <property type="protein sequence ID" value="WTR92825.1"/>
    <property type="molecule type" value="Genomic_DNA"/>
</dbReference>
<name>A0ABZ1LVL0_9ACTN</name>
<dbReference type="Proteomes" id="UP001622731">
    <property type="component" value="Chromosome"/>
</dbReference>
<dbReference type="RefSeq" id="WP_319119947.1">
    <property type="nucleotide sequence ID" value="NZ_CP108200.1"/>
</dbReference>